<dbReference type="GO" id="GO:0003713">
    <property type="term" value="F:transcription coactivator activity"/>
    <property type="evidence" value="ECO:0000318"/>
    <property type="project" value="GO_Central"/>
</dbReference>
<keyword evidence="9" id="KW-1185">Reference proteome</keyword>
<dbReference type="Pfam" id="PF05348">
    <property type="entry name" value="UMP1"/>
    <property type="match status" value="1"/>
</dbReference>
<dbReference type="Gene3D" id="3.10.450.580">
    <property type="entry name" value="Mediator complex, subunit Med6"/>
    <property type="match status" value="1"/>
</dbReference>
<dbReference type="GO" id="GO:0006357">
    <property type="term" value="P:regulation of transcription by RNA polymerase II"/>
    <property type="evidence" value="ECO:0000318"/>
    <property type="project" value="GO_Central"/>
</dbReference>
<dbReference type="GO" id="GO:0016592">
    <property type="term" value="C:mediator complex"/>
    <property type="evidence" value="ECO:0000318"/>
    <property type="project" value="GO_Central"/>
</dbReference>
<accession>A0A2A6C0G1</accession>
<evidence type="ECO:0000256" key="1">
    <source>
        <dbReference type="ARBA" id="ARBA00004123"/>
    </source>
</evidence>
<feature type="compositionally biased region" description="Polar residues" evidence="7">
    <location>
        <begin position="353"/>
        <end position="367"/>
    </location>
</feature>
<feature type="region of interest" description="Disordered" evidence="7">
    <location>
        <begin position="313"/>
        <end position="380"/>
    </location>
</feature>
<accession>A0A8R1YI63</accession>
<dbReference type="InterPro" id="IPR007018">
    <property type="entry name" value="Mediator_Med6"/>
</dbReference>
<evidence type="ECO:0000256" key="3">
    <source>
        <dbReference type="ARBA" id="ARBA00023015"/>
    </source>
</evidence>
<proteinExistence type="inferred from homology"/>
<comment type="similarity">
    <text evidence="2 6">Belongs to the Mediator complex subunit 6 family.</text>
</comment>
<dbReference type="PANTHER" id="PTHR13104">
    <property type="entry name" value="MED-6-RELATED"/>
    <property type="match status" value="1"/>
</dbReference>
<dbReference type="Pfam" id="PF04934">
    <property type="entry name" value="Med6"/>
    <property type="match status" value="1"/>
</dbReference>
<reference evidence="8" key="2">
    <citation type="submission" date="2022-06" db="UniProtKB">
        <authorList>
            <consortium name="EnsemblMetazoa"/>
        </authorList>
    </citation>
    <scope>IDENTIFICATION</scope>
    <source>
        <strain evidence="8">PS312</strain>
    </source>
</reference>
<reference evidence="9" key="1">
    <citation type="journal article" date="2008" name="Nat. Genet.">
        <title>The Pristionchus pacificus genome provides a unique perspective on nematode lifestyle and parasitism.</title>
        <authorList>
            <person name="Dieterich C."/>
            <person name="Clifton S.W."/>
            <person name="Schuster L.N."/>
            <person name="Chinwalla A."/>
            <person name="Delehaunty K."/>
            <person name="Dinkelacker I."/>
            <person name="Fulton L."/>
            <person name="Fulton R."/>
            <person name="Godfrey J."/>
            <person name="Minx P."/>
            <person name="Mitreva M."/>
            <person name="Roeseler W."/>
            <person name="Tian H."/>
            <person name="Witte H."/>
            <person name="Yang S.P."/>
            <person name="Wilson R.K."/>
            <person name="Sommer R.J."/>
        </authorList>
    </citation>
    <scope>NUCLEOTIDE SEQUENCE [LARGE SCALE GENOMIC DNA]</scope>
    <source>
        <strain evidence="9">PS312</strain>
    </source>
</reference>
<feature type="compositionally biased region" description="Acidic residues" evidence="7">
    <location>
        <begin position="319"/>
        <end position="330"/>
    </location>
</feature>
<sequence length="380" mass="42446">MSNQFLECSKIEKDLLSSDKISNDDVFSSSTTLVTKKDLEAPERKSNYAPHELVAQGSRLAPKVSEFVEGQRRIGGTAHAEKLVLELNAASQINRGPPGAFASSRLHLDMLLGRDESYSFGDYLGGYDKEQKCTGSHRVTVAAEYGSHEPITQHALVSNQNIPKPNPLHTTFKNHNFPANFLNETNVLDYFCNPDNIFYDMKSCNQVIRMQQIGRPLEECLQSMAGEQYVLHFARPPLFVICKQQRNLGINQNIVTPLAYYYIINGTVYQAPDAFSLVQSRLLGAVAPLGQAFEQMLKFSRFNVAKGYSWEFDKKPAPEGDEENDDEEDEALLRGGTSKKKADSDEAAHIAARSSTFQEQRTTNILQVRTGDTVGRRGVR</sequence>
<gene>
    <name evidence="8" type="primary">WBGene00116506</name>
    <name evidence="6" type="synonym">MED6</name>
</gene>
<protein>
    <recommendedName>
        <fullName evidence="6">Mediator of RNA polymerase II transcription subunit 6</fullName>
    </recommendedName>
    <alternativeName>
        <fullName evidence="6">Mediator complex subunit 6</fullName>
    </alternativeName>
</protein>
<comment type="subunit">
    <text evidence="6">Component of the Mediator complex.</text>
</comment>
<evidence type="ECO:0000256" key="4">
    <source>
        <dbReference type="ARBA" id="ARBA00023163"/>
    </source>
</evidence>
<dbReference type="InterPro" id="IPR038566">
    <property type="entry name" value="Mediator_Med6_sf"/>
</dbReference>
<comment type="subcellular location">
    <subcellularLocation>
        <location evidence="1 6">Nucleus</location>
    </subcellularLocation>
</comment>
<keyword evidence="3 6" id="KW-0805">Transcription regulation</keyword>
<evidence type="ECO:0000256" key="7">
    <source>
        <dbReference type="SAM" id="MobiDB-lite"/>
    </source>
</evidence>
<evidence type="ECO:0000313" key="8">
    <source>
        <dbReference type="EnsemblMetazoa" id="PPA26952.1"/>
    </source>
</evidence>
<evidence type="ECO:0000256" key="2">
    <source>
        <dbReference type="ARBA" id="ARBA00007526"/>
    </source>
</evidence>
<evidence type="ECO:0000256" key="6">
    <source>
        <dbReference type="RuleBase" id="RU364143"/>
    </source>
</evidence>
<evidence type="ECO:0000256" key="5">
    <source>
        <dbReference type="ARBA" id="ARBA00023242"/>
    </source>
</evidence>
<dbReference type="EnsemblMetazoa" id="PPA26952.1">
    <property type="protein sequence ID" value="PPA26952.1"/>
    <property type="gene ID" value="WBGene00116506"/>
</dbReference>
<dbReference type="Proteomes" id="UP000005239">
    <property type="component" value="Unassembled WGS sequence"/>
</dbReference>
<name>A0A2A6C0G1_PRIPA</name>
<comment type="function">
    <text evidence="6">Component of the Mediator complex, a coactivator involved in the regulated transcription of nearly all RNA polymerase II-dependent genes. Mediator functions as a bridge to convey information from gene-specific regulatory proteins to the basal RNA polymerase II transcription machinery. Mediator is recruited to promoters by direct interactions with regulatory proteins and serves as a scaffold for the assembly of a functional preinitiation complex with RNA polymerase II and the general transcription factors.</text>
</comment>
<evidence type="ECO:0000313" key="9">
    <source>
        <dbReference type="Proteomes" id="UP000005239"/>
    </source>
</evidence>
<keyword evidence="6" id="KW-0010">Activator</keyword>
<organism evidence="8 9">
    <name type="scientific">Pristionchus pacificus</name>
    <name type="common">Parasitic nematode worm</name>
    <dbReference type="NCBI Taxonomy" id="54126"/>
    <lineage>
        <taxon>Eukaryota</taxon>
        <taxon>Metazoa</taxon>
        <taxon>Ecdysozoa</taxon>
        <taxon>Nematoda</taxon>
        <taxon>Chromadorea</taxon>
        <taxon>Rhabditida</taxon>
        <taxon>Rhabditina</taxon>
        <taxon>Diplogasteromorpha</taxon>
        <taxon>Diplogasteroidea</taxon>
        <taxon>Neodiplogasteridae</taxon>
        <taxon>Pristionchus</taxon>
    </lineage>
</organism>
<keyword evidence="5 6" id="KW-0539">Nucleus</keyword>
<dbReference type="AlphaFoldDB" id="A0A2A6C0G1"/>
<keyword evidence="4 6" id="KW-0804">Transcription</keyword>
<dbReference type="GO" id="GO:0070847">
    <property type="term" value="C:core mediator complex"/>
    <property type="evidence" value="ECO:0000318"/>
    <property type="project" value="GO_Central"/>
</dbReference>